<feature type="compositionally biased region" description="Basic and acidic residues" evidence="1">
    <location>
        <begin position="2268"/>
        <end position="2277"/>
    </location>
</feature>
<name>A0ABD3RA42_9STRA</name>
<dbReference type="InterPro" id="IPR051144">
    <property type="entry name" value="Formin_homology_domain"/>
</dbReference>
<sequence length="3209" mass="346139">MDAAHKNVEKVELDPRAALIAMLSNRATLVGSTSVASIESIDQEDSYEPDPRTAVESMLKTQAPAVSPVGASKTDSSEQEVDLRNEHDPTAKQSNPSSSLDTRGKAAHKNVEKVEPDPRAALIAMLSNRATLVGSTSVASIESIDEEDSYKPDPRTAVESMLKSRAPPVSPVDVRNEHDPTAKQSNPSSSLDTRGKAAHKNVEKVEPDPRAALIAMPNNRATFGNILDCLTPIVFPLDIFGIVGSTSVASIESIDQEDSYEPDPRTAVESMLKTQAPAVSPVGASKTDSSEQEVDLRNEHDPTAKQSNPSSSLDTRGKAAHKNVEKVEPDPRAALIAMLSNRATLVGSTSVASIESIDQEDSYEPDPRTAVESMLKTQAPAVSPVGASKTDSSEQEVDLRNEHDPTAKQSNPSSSLDTRGKAAHKNVEKVEPDPRAALIAMLSNRATLVGSTSVASIESIDQEDSYEPDPRTAVESMLKTQAPAVSPVGGSKTDSSEQEVDLRNEHDPTAKQSNLSSTPNTRGKAAHKNVEKVEPNPRAALIAMLNNRATLVGSTSVASIESIDQEDSYKPDPRTAVESMLKSRAPPVSPMDVRNEHDPTAKQSNPSSSLDTRGKAAHKNVEKVEPDPRAALIAMPNNRATFVGSTSVASIESIDQEDSYEPDPRTAVESMLKTQAPAVSPVGASKTDSSEQEVDLRNEHDPTAKQSNPSSSLDTRGKAAHKNVEKVEPDPRAALIAMLSNRATLVGSTSVASIESIDQEDSYEPDPRTAVESMLKTQAPAVSPVGASKTDSSEQEVDLRNEHDPTAKQSNPSSSLDTRGKAAHKNVEKVEPDPRAALIAMLSNRATLVGSTSVASIESIDQEDSYEPDPRTAVESMLKTQAPAVSPVGGSKTDSSEQEVDLRNEHDPTAKQSNLSSTPNTRGKAAHKNVEKVEPNPRAALIAMLNNRATLVGSTSVASIESIDQEDSYKPDPRTAVESMLKSRAPPVSPMDVRNEHDPTAKQSNPSSSLDTRGKAAHKNVEKVEPDPRAALIAMLSNRATLVGSTSVASIESIDQEDSYEPDPRTAVESMLKTQAPAVSPVGASKTDSSEQEVDLRNEHDPTAKQSNLSSTRNTRGKAAHKNVEKVEPNPRAALIAMLSNRATLVGSTSVASIESIDQEDSYKPDPRTAVESMLKSRAPPVSPMDVRNEHDPTAKQSNPSSSLDTRGKAAHKNVEKVEPDPRAALIAMLNNRATLVGSTSVASIESEPDSRTAVESMLKTQAPAVSPVGASKTDSNEQEVDLRNEHDPTAKKSNPSSSLVTRGKSAHKNVEKVEPDSRAALIAMLNNRATLVGSTSVASIESIDQEDSYKPDPRTAVESMLKTQAPAVSPVGASKTDSSEQEVDLRNEHDPTAKQSNPSSSLDTRGKAAHKNVEKVEPDPRAALIAMLNNRATLVGSTTVASIESIDQEDSCKPDPRTAVESMLRSRASPVSPVDVRNEHDPTAKQSNPSSSLDTRGKAAHKNIEKVEPDPRAALIAMLNNRATLVGSTTVASIESIDQEDSYKPDPRTAVESMLKTQAPAVSPVGASKTDSNEQEVDLRNEHDPTAKQSNPSSSLDTRGKAAHKNVEKVEPDPRAALIAMLNNRATLVGSTSVASIESEPDSRTAVESMLKTQAPAVSPVGASKTDSNEQEVDLRNEHDPTAKKSNPSSSLVTRGKSAHKNVEKVEPVSRATLIAMLNNRATLVGSTSVASIESIDQEDSYKPDPRTAVESMLKTQAPAVSPVGASKTDSSEQEVDLRNEHDPTAKQSNPSSSLDTRGKAAHKNVEKVEPDPRAALIAMLNNRATLVGSTTVASIESIDQEDSCKPDPRTAVESMLRSRASPVSPVDVRNEHDPTAKQSNPSSSLDTRGKAAHKNIEKVEPDPRAALIAMLNNRATLVGSTTVASIESIDQEDSYKPDPRTAVESMLKTQAPAVSPVGASKTDSNEQEVDLRNEHDPTAKQSNPSSSLDTRGKAAHKNVEKVEPDPRAALIAMLSNRATLVGSTSVASIESIDQEDSYEPDPRTAVESMLKTQAPAVSPVGASKTDSSEQEVDLRNEHDPTAKQSNPSSSLDTRGKAAHKNVEKVEPDPRAALTAMLNNRATLVGSTTVASIESIDQEDSYKPDPRTAVESMLRSRASPVSPVDVRNEHDPTAKQSNPSSSLDTRGKAAHKNVEKVEPDPRAALIAMLNNRATLVGSTSVASIESIDQEDSCKPDPRTAVESMLKTQAPAVSPVGGSKTDSSEQEVDLRNEHDPTAKQSNPSSSLDTRGKAAHKNVEKVEPDPRAALIAMLNNRATLVGSTSVASIESIDQEDSYEPDPRTAVESKLRLRAPPFFPVDVRNEHDPTAKKSNPSSSLDTRGKAAHKNVEKVEPDPRAALIAMLSNRATLVGSTSVASIESIDQEDSYEPDPRTAVESMVGTHKQDEPSCDALLEEEPKYNKYFKMLDMEFPISAVKNASLGDVLDPSIVDLVVTKSVASHLHEMKNDIVDCPPPRDDPKYIKYFKMLKMGLPMGAVQNAMRRDGLDSSIMDLNPEKFIGCQLDKEKDDGPRLKDDPTYKKYFNMLKMGLPMGAVQNAMQRDGLDPSIMGLDPEKSVACQLDSNRDVIGKGCPLKDDPTYSKYFKMLKMGLPAGAVKNALLRDGLDPSVMDLDPENSLEFQNAMAFGKSKTKNKKSLPLNETKKPTVKRKKIFWSPIEESRIDDNSLWSMIKGTIDFESLNVDQDEFESLFTDTSHPADKKKVPHDKPGVLKLKKSVQAIDAKRGMNGGIVLARIKIEFTILADMVTDMNCGELDDTQLKALREFLPTKEEKIAIEGYLNGASLSGKTEQSAINDLCLCEKYMLAMMKVDMANEKFECMLFKYQFDNKLKEIMQGVTTLINACEEVQKSVRLRKLMAMILMLGNQINTGGSGRMAQGFTLDALLKLDEVGNFYCGTFVSTSSNSQDFEFVFYGLSSMGQAKAFDKKTSVLQYLVKLVKTNEPDLLNVHKEMPSIGPAENVIVDGLLSELNELNNQLKSVKETASVEGKRMREGKTHLRKFSAVEKLRQQKTKIKDIEGVNMYNIAEPYDQIPMEKFALYAEKCINEAFSRIDEVQENFKSVLAYFGENPAMASTDFFGTLNKFVAAFDSALEVVKRIEALEIAEEKKAAARRAKESTRLAKTTPAAKRLTGITACSSKGATTSSVDQRS</sequence>
<feature type="compositionally biased region" description="Polar residues" evidence="1">
    <location>
        <begin position="2084"/>
        <end position="2094"/>
    </location>
</feature>
<feature type="region of interest" description="Disordered" evidence="1">
    <location>
        <begin position="1174"/>
        <end position="1220"/>
    </location>
</feature>
<proteinExistence type="predicted"/>
<evidence type="ECO:0000313" key="4">
    <source>
        <dbReference type="Proteomes" id="UP001530377"/>
    </source>
</evidence>
<dbReference type="PROSITE" id="PS51444">
    <property type="entry name" value="FH2"/>
    <property type="match status" value="1"/>
</dbReference>
<feature type="compositionally biased region" description="Basic and acidic residues" evidence="1">
    <location>
        <begin position="2074"/>
        <end position="2083"/>
    </location>
</feature>
<feature type="region of interest" description="Disordered" evidence="1">
    <location>
        <begin position="1076"/>
        <end position="1128"/>
    </location>
</feature>
<feature type="compositionally biased region" description="Polar residues" evidence="1">
    <location>
        <begin position="1394"/>
        <end position="1404"/>
    </location>
</feature>
<dbReference type="Pfam" id="PF10152">
    <property type="entry name" value="CCDC53"/>
    <property type="match status" value="3"/>
</dbReference>
<feature type="compositionally biased region" description="Basic and acidic residues" evidence="1">
    <location>
        <begin position="1578"/>
        <end position="1587"/>
    </location>
</feature>
<feature type="region of interest" description="Disordered" evidence="1">
    <location>
        <begin position="1952"/>
        <end position="2004"/>
    </location>
</feature>
<dbReference type="InterPro" id="IPR042201">
    <property type="entry name" value="FH2_Formin_sf"/>
</dbReference>
<feature type="compositionally biased region" description="Polar residues" evidence="1">
    <location>
        <begin position="304"/>
        <end position="314"/>
    </location>
</feature>
<dbReference type="SUPFAM" id="SSF101447">
    <property type="entry name" value="Formin homology 2 domain (FH2 domain)"/>
    <property type="match status" value="1"/>
</dbReference>
<feature type="compositionally biased region" description="Polar residues" evidence="1">
    <location>
        <begin position="601"/>
        <end position="611"/>
    </location>
</feature>
<feature type="compositionally biased region" description="Polar residues" evidence="1">
    <location>
        <begin position="1588"/>
        <end position="1598"/>
    </location>
</feature>
<organism evidence="3 4">
    <name type="scientific">Cyclostephanos tholiformis</name>
    <dbReference type="NCBI Taxonomy" id="382380"/>
    <lineage>
        <taxon>Eukaryota</taxon>
        <taxon>Sar</taxon>
        <taxon>Stramenopiles</taxon>
        <taxon>Ochrophyta</taxon>
        <taxon>Bacillariophyta</taxon>
        <taxon>Coscinodiscophyceae</taxon>
        <taxon>Thalassiosirophycidae</taxon>
        <taxon>Stephanodiscales</taxon>
        <taxon>Stephanodiscaceae</taxon>
        <taxon>Cyclostephanos</taxon>
    </lineage>
</organism>
<accession>A0ABD3RA42</accession>
<feature type="compositionally biased region" description="Basic and acidic residues" evidence="1">
    <location>
        <begin position="397"/>
        <end position="406"/>
    </location>
</feature>
<feature type="region of interest" description="Disordered" evidence="1">
    <location>
        <begin position="882"/>
        <end position="934"/>
    </location>
</feature>
<reference evidence="3 4" key="1">
    <citation type="submission" date="2024-10" db="EMBL/GenBank/DDBJ databases">
        <title>Updated reference genomes for cyclostephanoid diatoms.</title>
        <authorList>
            <person name="Roberts W.R."/>
            <person name="Alverson A.J."/>
        </authorList>
    </citation>
    <scope>NUCLEOTIDE SEQUENCE [LARGE SCALE GENOMIC DNA]</scope>
    <source>
        <strain evidence="3 4">AJA228-03</strain>
    </source>
</reference>
<feature type="compositionally biased region" description="Polar residues" evidence="1">
    <location>
        <begin position="1292"/>
        <end position="1301"/>
    </location>
</feature>
<feature type="region of interest" description="Disordered" evidence="1">
    <location>
        <begin position="482"/>
        <end position="534"/>
    </location>
</feature>
<feature type="region of interest" description="Disordered" evidence="1">
    <location>
        <begin position="980"/>
        <end position="1024"/>
    </location>
</feature>
<feature type="compositionally biased region" description="Basic and acidic residues" evidence="1">
    <location>
        <begin position="500"/>
        <end position="509"/>
    </location>
</feature>
<feature type="compositionally biased region" description="Polar residues" evidence="1">
    <location>
        <begin position="1195"/>
        <end position="1205"/>
    </location>
</feature>
<feature type="region of interest" description="Disordered" evidence="1">
    <location>
        <begin position="1655"/>
        <end position="1706"/>
    </location>
</feature>
<feature type="compositionally biased region" description="Basic and acidic residues" evidence="1">
    <location>
        <begin position="1674"/>
        <end position="1684"/>
    </location>
</feature>
<feature type="compositionally biased region" description="Polar residues" evidence="1">
    <location>
        <begin position="182"/>
        <end position="192"/>
    </location>
</feature>
<feature type="compositionally biased region" description="Polar residues" evidence="1">
    <location>
        <begin position="2278"/>
        <end position="2288"/>
    </location>
</feature>
<feature type="compositionally biased region" description="Basic and acidic residues" evidence="1">
    <location>
        <begin position="1281"/>
        <end position="1291"/>
    </location>
</feature>
<keyword evidence="4" id="KW-1185">Reference proteome</keyword>
<feature type="region of interest" description="Disordered" evidence="1">
    <location>
        <begin position="676"/>
        <end position="727"/>
    </location>
</feature>
<dbReference type="Gene3D" id="1.20.58.2220">
    <property type="entry name" value="Formin, FH2 domain"/>
    <property type="match status" value="1"/>
</dbReference>
<dbReference type="PANTHER" id="PTHR45733">
    <property type="entry name" value="FORMIN-J"/>
    <property type="match status" value="1"/>
</dbReference>
<gene>
    <name evidence="3" type="ORF">ACHAXA_007324</name>
</gene>
<feature type="region of interest" description="Disordered" evidence="1">
    <location>
        <begin position="1840"/>
        <end position="1901"/>
    </location>
</feature>
<feature type="compositionally biased region" description="Polar residues" evidence="1">
    <location>
        <begin position="510"/>
        <end position="521"/>
    </location>
</feature>
<feature type="compositionally biased region" description="Polar residues" evidence="1">
    <location>
        <begin position="1878"/>
        <end position="1888"/>
    </location>
</feature>
<evidence type="ECO:0000313" key="3">
    <source>
        <dbReference type="EMBL" id="KAL3809257.1"/>
    </source>
</evidence>
<feature type="compositionally biased region" description="Basic and acidic residues" evidence="1">
    <location>
        <begin position="900"/>
        <end position="909"/>
    </location>
</feature>
<feature type="domain" description="FH2" evidence="2">
    <location>
        <begin position="2699"/>
        <end position="3173"/>
    </location>
</feature>
<feature type="region of interest" description="Disordered" evidence="1">
    <location>
        <begin position="779"/>
        <end position="830"/>
    </location>
</feature>
<feature type="compositionally biased region" description="Basic and acidic residues" evidence="1">
    <location>
        <begin position="294"/>
        <end position="303"/>
    </location>
</feature>
<feature type="region of interest" description="Disordered" evidence="1">
    <location>
        <begin position="2056"/>
        <end position="2110"/>
    </location>
</feature>
<feature type="compositionally biased region" description="Polar residues" evidence="1">
    <location>
        <begin position="1981"/>
        <end position="1991"/>
    </location>
</feature>
<feature type="region of interest" description="Disordered" evidence="1">
    <location>
        <begin position="1262"/>
        <end position="1313"/>
    </location>
</feature>
<feature type="compositionally biased region" description="Polar residues" evidence="1">
    <location>
        <begin position="704"/>
        <end position="714"/>
    </location>
</feature>
<feature type="region of interest" description="Disordered" evidence="1">
    <location>
        <begin position="580"/>
        <end position="628"/>
    </location>
</feature>
<feature type="compositionally biased region" description="Polar residues" evidence="1">
    <location>
        <begin position="1787"/>
        <end position="1797"/>
    </location>
</feature>
<feature type="compositionally biased region" description="Polar residues" evidence="1">
    <location>
        <begin position="1104"/>
        <end position="1114"/>
    </location>
</feature>
<dbReference type="SMART" id="SM00498">
    <property type="entry name" value="FH2"/>
    <property type="match status" value="1"/>
</dbReference>
<dbReference type="InterPro" id="IPR015425">
    <property type="entry name" value="FH2_Formin"/>
</dbReference>
<feature type="compositionally biased region" description="Polar residues" evidence="1">
    <location>
        <begin position="2175"/>
        <end position="2185"/>
    </location>
</feature>
<feature type="compositionally biased region" description="Polar residues" evidence="1">
    <location>
        <begin position="1485"/>
        <end position="1495"/>
    </location>
</feature>
<dbReference type="Proteomes" id="UP001530377">
    <property type="component" value="Unassembled WGS sequence"/>
</dbReference>
<dbReference type="InterPro" id="IPR019309">
    <property type="entry name" value="WASHC3"/>
</dbReference>
<feature type="region of interest" description="Disordered" evidence="1">
    <location>
        <begin position="1365"/>
        <end position="1417"/>
    </location>
</feature>
<comment type="caution">
    <text evidence="3">The sequence shown here is derived from an EMBL/GenBank/DDBJ whole genome shotgun (WGS) entry which is preliminary data.</text>
</comment>
<feature type="region of interest" description="Disordered" evidence="1">
    <location>
        <begin position="2137"/>
        <end position="2198"/>
    </location>
</feature>
<feature type="compositionally biased region" description="Basic and acidic residues" evidence="1">
    <location>
        <begin position="1094"/>
        <end position="1103"/>
    </location>
</feature>
<feature type="region of interest" description="Disordered" evidence="1">
    <location>
        <begin position="1758"/>
        <end position="1810"/>
    </location>
</feature>
<feature type="compositionally biased region" description="Basic and acidic residues" evidence="1">
    <location>
        <begin position="797"/>
        <end position="806"/>
    </location>
</feature>
<feature type="compositionally biased region" description="Polar residues" evidence="1">
    <location>
        <begin position="1001"/>
        <end position="1011"/>
    </location>
</feature>
<feature type="region of interest" description="Disordered" evidence="1">
    <location>
        <begin position="379"/>
        <end position="430"/>
    </location>
</feature>
<feature type="compositionally biased region" description="Polar residues" evidence="1">
    <location>
        <begin position="91"/>
        <end position="101"/>
    </location>
</feature>
<dbReference type="Pfam" id="PF02181">
    <property type="entry name" value="FH2"/>
    <property type="match status" value="2"/>
</dbReference>
<feature type="compositionally biased region" description="Polar residues" evidence="1">
    <location>
        <begin position="1685"/>
        <end position="1694"/>
    </location>
</feature>
<feature type="compositionally biased region" description="Basic and acidic residues" evidence="1">
    <location>
        <begin position="1971"/>
        <end position="1980"/>
    </location>
</feature>
<feature type="region of interest" description="Disordered" evidence="1">
    <location>
        <begin position="1447"/>
        <end position="1508"/>
    </location>
</feature>
<feature type="compositionally biased region" description="Polar residues" evidence="1">
    <location>
        <begin position="910"/>
        <end position="921"/>
    </location>
</feature>
<evidence type="ECO:0000256" key="1">
    <source>
        <dbReference type="SAM" id="MobiDB-lite"/>
    </source>
</evidence>
<dbReference type="EMBL" id="JALLPB020000424">
    <property type="protein sequence ID" value="KAL3809257.1"/>
    <property type="molecule type" value="Genomic_DNA"/>
</dbReference>
<feature type="compositionally biased region" description="Basic and acidic residues" evidence="1">
    <location>
        <begin position="619"/>
        <end position="628"/>
    </location>
</feature>
<evidence type="ECO:0000259" key="2">
    <source>
        <dbReference type="PROSITE" id="PS51444"/>
    </source>
</evidence>
<feature type="compositionally biased region" description="Polar residues" evidence="1">
    <location>
        <begin position="807"/>
        <end position="817"/>
    </location>
</feature>
<feature type="region of interest" description="Disordered" evidence="1">
    <location>
        <begin position="1559"/>
        <end position="1613"/>
    </location>
</feature>
<feature type="region of interest" description="Disordered" evidence="1">
    <location>
        <begin position="2358"/>
        <end position="2389"/>
    </location>
</feature>
<feature type="compositionally biased region" description="Polar residues" evidence="1">
    <location>
        <begin position="2370"/>
        <end position="2379"/>
    </location>
</feature>
<feature type="region of interest" description="Disordered" evidence="1">
    <location>
        <begin position="38"/>
        <end position="114"/>
    </location>
</feature>
<feature type="compositionally biased region" description="Polar residues" evidence="1">
    <location>
        <begin position="407"/>
        <end position="417"/>
    </location>
</feature>
<feature type="region of interest" description="Disordered" evidence="1">
    <location>
        <begin position="276"/>
        <end position="327"/>
    </location>
</feature>
<feature type="compositionally biased region" description="Basic and acidic residues" evidence="1">
    <location>
        <begin position="1777"/>
        <end position="1786"/>
    </location>
</feature>
<feature type="region of interest" description="Disordered" evidence="1">
    <location>
        <begin position="2248"/>
        <end position="2301"/>
    </location>
</feature>
<feature type="compositionally biased region" description="Basic and acidic residues" evidence="1">
    <location>
        <begin position="1384"/>
        <end position="1393"/>
    </location>
</feature>
<feature type="compositionally biased region" description="Basic and acidic residues" evidence="1">
    <location>
        <begin position="694"/>
        <end position="703"/>
    </location>
</feature>
<feature type="compositionally biased region" description="Basic and acidic residues" evidence="1">
    <location>
        <begin position="81"/>
        <end position="90"/>
    </location>
</feature>
<dbReference type="PANTHER" id="PTHR45733:SF34">
    <property type="entry name" value="FH2 DOMAIN-CONTAINING PROTEIN"/>
    <property type="match status" value="1"/>
</dbReference>
<protein>
    <recommendedName>
        <fullName evidence="2">FH2 domain-containing protein</fullName>
    </recommendedName>
</protein>
<feature type="region of interest" description="Disordered" evidence="1">
    <location>
        <begin position="161"/>
        <end position="205"/>
    </location>
</feature>